<dbReference type="NCBIfam" id="TIGR03141">
    <property type="entry name" value="cytochro_ccmD"/>
    <property type="match status" value="1"/>
</dbReference>
<dbReference type="GO" id="GO:0005886">
    <property type="term" value="C:plasma membrane"/>
    <property type="evidence" value="ECO:0007669"/>
    <property type="project" value="UniProtKB-SubCell"/>
</dbReference>
<reference evidence="14 15" key="1">
    <citation type="journal article" date="2017" name="Int. J. Syst. Evol. Microbiol.">
        <title>Marinicauda algicola sp. nov., isolated from a marine red alga Rhodosorus marinus.</title>
        <authorList>
            <person name="Jeong S.E."/>
            <person name="Jeon S.H."/>
            <person name="Chun B.H."/>
            <person name="Kim D.W."/>
            <person name="Jeon C.O."/>
        </authorList>
    </citation>
    <scope>NUCLEOTIDE SEQUENCE [LARGE SCALE GENOMIC DNA]</scope>
    <source>
        <strain evidence="14 15">JCM 31718</strain>
    </source>
</reference>
<keyword evidence="8 12" id="KW-0812">Transmembrane</keyword>
<keyword evidence="11 12" id="KW-0472">Membrane</keyword>
<dbReference type="RefSeq" id="WP_135995858.1">
    <property type="nucleotide sequence ID" value="NZ_CP071057.1"/>
</dbReference>
<dbReference type="Proteomes" id="UP000308054">
    <property type="component" value="Unassembled WGS sequence"/>
</dbReference>
<evidence type="ECO:0000256" key="5">
    <source>
        <dbReference type="ARBA" id="ARBA00022448"/>
    </source>
</evidence>
<feature type="region of interest" description="Disordered" evidence="13">
    <location>
        <begin position="50"/>
        <end position="76"/>
    </location>
</feature>
<gene>
    <name evidence="14" type="primary">ccmD</name>
    <name evidence="14" type="ORF">E5163_09385</name>
</gene>
<organism evidence="14 15">
    <name type="scientific">Marinicauda algicola</name>
    <dbReference type="NCBI Taxonomy" id="2029849"/>
    <lineage>
        <taxon>Bacteria</taxon>
        <taxon>Pseudomonadati</taxon>
        <taxon>Pseudomonadota</taxon>
        <taxon>Alphaproteobacteria</taxon>
        <taxon>Maricaulales</taxon>
        <taxon>Maricaulaceae</taxon>
        <taxon>Marinicauda</taxon>
    </lineage>
</organism>
<comment type="subcellular location">
    <subcellularLocation>
        <location evidence="2 12">Cell inner membrane</location>
        <topology evidence="2 12">Single-pass membrane protein</topology>
    </subcellularLocation>
</comment>
<evidence type="ECO:0000256" key="4">
    <source>
        <dbReference type="ARBA" id="ARBA00016461"/>
    </source>
</evidence>
<evidence type="ECO:0000256" key="3">
    <source>
        <dbReference type="ARBA" id="ARBA00008741"/>
    </source>
</evidence>
<keyword evidence="7 12" id="KW-0997">Cell inner membrane</keyword>
<feature type="transmembrane region" description="Helical" evidence="12">
    <location>
        <begin position="12"/>
        <end position="33"/>
    </location>
</feature>
<dbReference type="EMBL" id="SRXW01000002">
    <property type="protein sequence ID" value="TGY89318.1"/>
    <property type="molecule type" value="Genomic_DNA"/>
</dbReference>
<evidence type="ECO:0000256" key="13">
    <source>
        <dbReference type="SAM" id="MobiDB-lite"/>
    </source>
</evidence>
<dbReference type="GO" id="GO:0017004">
    <property type="term" value="P:cytochrome complex assembly"/>
    <property type="evidence" value="ECO:0007669"/>
    <property type="project" value="UniProtKB-KW"/>
</dbReference>
<evidence type="ECO:0000256" key="6">
    <source>
        <dbReference type="ARBA" id="ARBA00022475"/>
    </source>
</evidence>
<keyword evidence="9 12" id="KW-0201">Cytochrome c-type biogenesis</keyword>
<name>A0A4S2H1Z4_9PROT</name>
<dbReference type="Pfam" id="PF04995">
    <property type="entry name" value="CcmD"/>
    <property type="match status" value="1"/>
</dbReference>
<evidence type="ECO:0000313" key="14">
    <source>
        <dbReference type="EMBL" id="TGY89318.1"/>
    </source>
</evidence>
<dbReference type="InterPro" id="IPR007078">
    <property type="entry name" value="Haem_export_protD_CcmD"/>
</dbReference>
<evidence type="ECO:0000256" key="8">
    <source>
        <dbReference type="ARBA" id="ARBA00022692"/>
    </source>
</evidence>
<keyword evidence="15" id="KW-1185">Reference proteome</keyword>
<evidence type="ECO:0000256" key="12">
    <source>
        <dbReference type="RuleBase" id="RU363101"/>
    </source>
</evidence>
<evidence type="ECO:0000256" key="10">
    <source>
        <dbReference type="ARBA" id="ARBA00022989"/>
    </source>
</evidence>
<keyword evidence="5 12" id="KW-0813">Transport</keyword>
<evidence type="ECO:0000256" key="11">
    <source>
        <dbReference type="ARBA" id="ARBA00023136"/>
    </source>
</evidence>
<evidence type="ECO:0000256" key="2">
    <source>
        <dbReference type="ARBA" id="ARBA00004377"/>
    </source>
</evidence>
<evidence type="ECO:0000256" key="9">
    <source>
        <dbReference type="ARBA" id="ARBA00022748"/>
    </source>
</evidence>
<comment type="caution">
    <text evidence="14">The sequence shown here is derived from an EMBL/GenBank/DDBJ whole genome shotgun (WGS) entry which is preliminary data.</text>
</comment>
<evidence type="ECO:0000313" key="15">
    <source>
        <dbReference type="Proteomes" id="UP000308054"/>
    </source>
</evidence>
<evidence type="ECO:0000256" key="1">
    <source>
        <dbReference type="ARBA" id="ARBA00002442"/>
    </source>
</evidence>
<dbReference type="GO" id="GO:0015886">
    <property type="term" value="P:heme transport"/>
    <property type="evidence" value="ECO:0007669"/>
    <property type="project" value="InterPro"/>
</dbReference>
<accession>A0A4S2H1Z4</accession>
<dbReference type="AlphaFoldDB" id="A0A4S2H1Z4"/>
<proteinExistence type="inferred from homology"/>
<keyword evidence="10 12" id="KW-1133">Transmembrane helix</keyword>
<evidence type="ECO:0000256" key="7">
    <source>
        <dbReference type="ARBA" id="ARBA00022519"/>
    </source>
</evidence>
<sequence>MIEFLAMDGYAGFVWTSYGLTALAAGGLVWWALSGRARARARLARIQASAARDSLGGEDPLARGDAPDSGKTGHAP</sequence>
<keyword evidence="6 12" id="KW-1003">Cell membrane</keyword>
<comment type="function">
    <text evidence="1 12">Required for the export of heme to the periplasm for the biogenesis of c-type cytochromes.</text>
</comment>
<comment type="similarity">
    <text evidence="3 12">Belongs to the CcmD/CycX/HelD family.</text>
</comment>
<protein>
    <recommendedName>
        <fullName evidence="4 12">Heme exporter protein D</fullName>
    </recommendedName>
</protein>